<dbReference type="GO" id="GO:0043248">
    <property type="term" value="P:proteasome assembly"/>
    <property type="evidence" value="ECO:0007669"/>
    <property type="project" value="TreeGrafter"/>
</dbReference>
<organism evidence="1 2">
    <name type="scientific">Diutina rugosa</name>
    <name type="common">Yeast</name>
    <name type="synonym">Candida rugosa</name>
    <dbReference type="NCBI Taxonomy" id="5481"/>
    <lineage>
        <taxon>Eukaryota</taxon>
        <taxon>Fungi</taxon>
        <taxon>Dikarya</taxon>
        <taxon>Ascomycota</taxon>
        <taxon>Saccharomycotina</taxon>
        <taxon>Pichiomycetes</taxon>
        <taxon>Debaryomycetaceae</taxon>
        <taxon>Diutina</taxon>
    </lineage>
</organism>
<gene>
    <name evidence="1" type="ORF">DIURU_003782</name>
</gene>
<dbReference type="GeneID" id="54782433"/>
<protein>
    <recommendedName>
        <fullName evidence="3">Stationary phase protein 5</fullName>
    </recommendedName>
</protein>
<evidence type="ECO:0008006" key="3">
    <source>
        <dbReference type="Google" id="ProtNLM"/>
    </source>
</evidence>
<dbReference type="GO" id="GO:0070628">
    <property type="term" value="F:proteasome binding"/>
    <property type="evidence" value="ECO:0007669"/>
    <property type="project" value="InterPro"/>
</dbReference>
<sequence length="371" mass="41074">MTSFRGIVHAWNAASQRVAHHFRGLARPSCRAPVLVAPVAVANAGAATTRPAIATPWLQATRQFTTYSPFNSNPRTHYQSFRFKTKFFHHYFRTRAASPILRGAQWHSFVFHNFSQAYSNTYRLRLHTSSLNFTTKTFFNRIRRSFGVAPSASYAGQKVFVPQPTVSVAIRLNRELTPANHRITLSLAKRESEAKVVSGCYLEFRLDCKVAIPRESLYTEDTQSEIKRSLDIQRRRLALIEDSLDKLADIGQLPITCDDQVIRFYFANCDRARLEALLLEREIAAGVIVEDYDAAASASAAATQAAEPVSEWDVLSSSGYLTSASSASSSADTAAVLSDDSHLATALVTPDFAAAPPAADTVEISHDFHWV</sequence>
<dbReference type="PANTHER" id="PTHR42342:SF1">
    <property type="entry name" value="STATIONARY PHASE PROTEIN 5"/>
    <property type="match status" value="1"/>
</dbReference>
<dbReference type="AlphaFoldDB" id="A0A642URE6"/>
<keyword evidence="2" id="KW-1185">Reference proteome</keyword>
<dbReference type="PANTHER" id="PTHR42342">
    <property type="entry name" value="STATIONARY PHASE PROTEIN 5"/>
    <property type="match status" value="1"/>
</dbReference>
<accession>A0A642URE6</accession>
<proteinExistence type="predicted"/>
<dbReference type="VEuPathDB" id="FungiDB:DIURU_003782"/>
<dbReference type="OrthoDB" id="416253at2759"/>
<comment type="caution">
    <text evidence="1">The sequence shown here is derived from an EMBL/GenBank/DDBJ whole genome shotgun (WGS) entry which is preliminary data.</text>
</comment>
<evidence type="ECO:0000313" key="1">
    <source>
        <dbReference type="EMBL" id="KAA8900359.1"/>
    </source>
</evidence>
<dbReference type="InterPro" id="IPR038816">
    <property type="entry name" value="Stationary_phase_5"/>
</dbReference>
<dbReference type="RefSeq" id="XP_034011359.1">
    <property type="nucleotide sequence ID" value="XM_034156582.1"/>
</dbReference>
<reference evidence="1 2" key="1">
    <citation type="submission" date="2019-07" db="EMBL/GenBank/DDBJ databases">
        <title>Genome assembly of two rare yeast pathogens: Diutina rugosa and Trichomonascus ciferrii.</title>
        <authorList>
            <person name="Mixao V."/>
            <person name="Saus E."/>
            <person name="Hansen A."/>
            <person name="Lass-Flor C."/>
            <person name="Gabaldon T."/>
        </authorList>
    </citation>
    <scope>NUCLEOTIDE SEQUENCE [LARGE SCALE GENOMIC DNA]</scope>
    <source>
        <strain evidence="1 2">CBS 613</strain>
    </source>
</reference>
<dbReference type="Proteomes" id="UP000449547">
    <property type="component" value="Unassembled WGS sequence"/>
</dbReference>
<dbReference type="EMBL" id="SWFT01000112">
    <property type="protein sequence ID" value="KAA8900359.1"/>
    <property type="molecule type" value="Genomic_DNA"/>
</dbReference>
<evidence type="ECO:0000313" key="2">
    <source>
        <dbReference type="Proteomes" id="UP000449547"/>
    </source>
</evidence>
<name>A0A642URE6_DIURU</name>